<keyword evidence="1" id="KW-0812">Transmembrane</keyword>
<feature type="transmembrane region" description="Helical" evidence="1">
    <location>
        <begin position="7"/>
        <end position="28"/>
    </location>
</feature>
<dbReference type="Proteomes" id="UP000004931">
    <property type="component" value="Unassembled WGS sequence"/>
</dbReference>
<organism evidence="2 3">
    <name type="scientific">marine gamma proteobacterium HTCC2143</name>
    <dbReference type="NCBI Taxonomy" id="247633"/>
    <lineage>
        <taxon>Bacteria</taxon>
        <taxon>Pseudomonadati</taxon>
        <taxon>Pseudomonadota</taxon>
        <taxon>Gammaproteobacteria</taxon>
        <taxon>Cellvibrionales</taxon>
        <taxon>Spongiibacteraceae</taxon>
        <taxon>BD1-7 clade</taxon>
    </lineage>
</organism>
<sequence length="125" mass="12919">MLLGKTALAISSIAFISYGLISLISPAIPAGFAGLTMNNGDAFAEIGAMYGGLQTGCGLFCALALFKPEFYRSGLMLLILGIGGVALARFTALMMVQDPVTSYTYGALAFEIVIGTAALIALLKK</sequence>
<dbReference type="Pfam" id="PF14248">
    <property type="entry name" value="DUF4345"/>
    <property type="match status" value="1"/>
</dbReference>
<feature type="transmembrane region" description="Helical" evidence="1">
    <location>
        <begin position="102"/>
        <end position="123"/>
    </location>
</feature>
<comment type="caution">
    <text evidence="2">The sequence shown here is derived from an EMBL/GenBank/DDBJ whole genome shotgun (WGS) entry which is preliminary data.</text>
</comment>
<evidence type="ECO:0000313" key="2">
    <source>
        <dbReference type="EMBL" id="EAW30242.1"/>
    </source>
</evidence>
<evidence type="ECO:0008006" key="4">
    <source>
        <dbReference type="Google" id="ProtNLM"/>
    </source>
</evidence>
<proteinExistence type="predicted"/>
<keyword evidence="1" id="KW-1133">Transmembrane helix</keyword>
<evidence type="ECO:0000313" key="3">
    <source>
        <dbReference type="Proteomes" id="UP000004931"/>
    </source>
</evidence>
<keyword evidence="1" id="KW-0472">Membrane</keyword>
<accession>A0YFZ2</accession>
<dbReference type="AlphaFoldDB" id="A0YFZ2"/>
<feature type="transmembrane region" description="Helical" evidence="1">
    <location>
        <begin position="75"/>
        <end position="96"/>
    </location>
</feature>
<reference evidence="2 3" key="1">
    <citation type="journal article" date="2010" name="J. Bacteriol.">
        <title>Genome sequence of the oligotrophic marine Gammaproteobacterium HTCC2143, isolated from the Oregon Coast.</title>
        <authorList>
            <person name="Oh H.M."/>
            <person name="Kang I."/>
            <person name="Ferriera S."/>
            <person name="Giovannoni S.J."/>
            <person name="Cho J.C."/>
        </authorList>
    </citation>
    <scope>NUCLEOTIDE SEQUENCE [LARGE SCALE GENOMIC DNA]</scope>
    <source>
        <strain evidence="2 3">HTCC2143</strain>
    </source>
</reference>
<feature type="transmembrane region" description="Helical" evidence="1">
    <location>
        <begin position="48"/>
        <end position="66"/>
    </location>
</feature>
<keyword evidence="3" id="KW-1185">Reference proteome</keyword>
<dbReference type="STRING" id="247633.GP2143_01825"/>
<dbReference type="OrthoDB" id="6198390at2"/>
<dbReference type="InterPro" id="IPR025597">
    <property type="entry name" value="DUF4345"/>
</dbReference>
<gene>
    <name evidence="2" type="ORF">GP2143_01825</name>
</gene>
<protein>
    <recommendedName>
        <fullName evidence="4">DUF4345 domain-containing protein</fullName>
    </recommendedName>
</protein>
<name>A0YFZ2_9GAMM</name>
<dbReference type="EMBL" id="AAVT01000009">
    <property type="protein sequence ID" value="EAW30242.1"/>
    <property type="molecule type" value="Genomic_DNA"/>
</dbReference>
<evidence type="ECO:0000256" key="1">
    <source>
        <dbReference type="SAM" id="Phobius"/>
    </source>
</evidence>